<evidence type="ECO:0000313" key="1">
    <source>
        <dbReference type="EMBL" id="KXS32106.1"/>
    </source>
</evidence>
<reference evidence="1 2" key="1">
    <citation type="submission" date="2016-02" db="EMBL/GenBank/DDBJ databases">
        <authorList>
            <person name="Wen L."/>
            <person name="He K."/>
            <person name="Yang H."/>
        </authorList>
    </citation>
    <scope>NUCLEOTIDE SEQUENCE [LARGE SCALE GENOMIC DNA]</scope>
    <source>
        <strain evidence="1">ShG14-8</strain>
    </source>
</reference>
<evidence type="ECO:0000313" key="2">
    <source>
        <dbReference type="Proteomes" id="UP000070578"/>
    </source>
</evidence>
<sequence length="63" mass="7220">MIILLVVMSCEICATDTLRLQQGATRANDNPRRENVKLFLSSLRVRTEENYSMVIEEIRPPGK</sequence>
<dbReference type="Proteomes" id="UP000070578">
    <property type="component" value="Unassembled WGS sequence"/>
</dbReference>
<protein>
    <submittedName>
        <fullName evidence="1">Uncharacterized protein</fullName>
    </submittedName>
</protein>
<dbReference type="AlphaFoldDB" id="A0A139BT16"/>
<organism evidence="1 2">
    <name type="scientific">Candidatus Gallionella acididurans</name>
    <dbReference type="NCBI Taxonomy" id="1796491"/>
    <lineage>
        <taxon>Bacteria</taxon>
        <taxon>Pseudomonadati</taxon>
        <taxon>Pseudomonadota</taxon>
        <taxon>Betaproteobacteria</taxon>
        <taxon>Nitrosomonadales</taxon>
        <taxon>Gallionellaceae</taxon>
        <taxon>Gallionella</taxon>
    </lineage>
</organism>
<name>A0A139BT16_9PROT</name>
<dbReference type="EMBL" id="LSLI01000042">
    <property type="protein sequence ID" value="KXS32106.1"/>
    <property type="molecule type" value="Genomic_DNA"/>
</dbReference>
<accession>A0A139BT16</accession>
<gene>
    <name evidence="1" type="ORF">AWT59_1790</name>
</gene>
<reference evidence="1 2" key="2">
    <citation type="submission" date="2016-03" db="EMBL/GenBank/DDBJ databases">
        <title>New uncultured bacterium of the family Gallionellaceae from acid mine drainage: description and reconstruction of genome based on metagenomic analysis of microbial community.</title>
        <authorList>
            <person name="Kadnikov V."/>
            <person name="Ivasenko D."/>
            <person name="Beletsky A."/>
            <person name="Mardanov A."/>
            <person name="Danilova E."/>
            <person name="Pimenov N."/>
            <person name="Karnachuk O."/>
            <person name="Ravin N."/>
        </authorList>
    </citation>
    <scope>NUCLEOTIDE SEQUENCE [LARGE SCALE GENOMIC DNA]</scope>
    <source>
        <strain evidence="1">ShG14-8</strain>
    </source>
</reference>
<proteinExistence type="predicted"/>
<comment type="caution">
    <text evidence="1">The sequence shown here is derived from an EMBL/GenBank/DDBJ whole genome shotgun (WGS) entry which is preliminary data.</text>
</comment>